<dbReference type="Proteomes" id="UP000010478">
    <property type="component" value="Chromosome"/>
</dbReference>
<protein>
    <submittedName>
        <fullName evidence="1">Uncharacterized protein</fullName>
    </submittedName>
</protein>
<evidence type="ECO:0000313" key="2">
    <source>
        <dbReference type="Proteomes" id="UP000010478"/>
    </source>
</evidence>
<keyword evidence="2" id="KW-1185">Reference proteome</keyword>
<accession>K9VB67</accession>
<dbReference type="HOGENOM" id="CLU_1990410_0_0_3"/>
<reference evidence="1 2" key="1">
    <citation type="submission" date="2012-05" db="EMBL/GenBank/DDBJ databases">
        <title>Finished chromosome of genome of Oscillatoria sp. PCC 7112.</title>
        <authorList>
            <consortium name="US DOE Joint Genome Institute"/>
            <person name="Gugger M."/>
            <person name="Coursin T."/>
            <person name="Rippka R."/>
            <person name="Tandeau De Marsac N."/>
            <person name="Huntemann M."/>
            <person name="Wei C.-L."/>
            <person name="Han J."/>
            <person name="Detter J.C."/>
            <person name="Han C."/>
            <person name="Tapia R."/>
            <person name="Davenport K."/>
            <person name="Daligault H."/>
            <person name="Erkkila T."/>
            <person name="Gu W."/>
            <person name="Munk A.C.C."/>
            <person name="Teshima H."/>
            <person name="Xu Y."/>
            <person name="Chain P."/>
            <person name="Chen A."/>
            <person name="Krypides N."/>
            <person name="Mavromatis K."/>
            <person name="Markowitz V."/>
            <person name="Szeto E."/>
            <person name="Ivanova N."/>
            <person name="Mikhailova N."/>
            <person name="Ovchinnikova G."/>
            <person name="Pagani I."/>
            <person name="Pati A."/>
            <person name="Goodwin L."/>
            <person name="Peters L."/>
            <person name="Pitluck S."/>
            <person name="Woyke T."/>
            <person name="Kerfeld C."/>
        </authorList>
    </citation>
    <scope>NUCLEOTIDE SEQUENCE [LARGE SCALE GENOMIC DNA]</scope>
    <source>
        <strain evidence="1 2">PCC 7112</strain>
    </source>
</reference>
<organism evidence="1 2">
    <name type="scientific">Phormidium nigroviride PCC 7112</name>
    <dbReference type="NCBI Taxonomy" id="179408"/>
    <lineage>
        <taxon>Bacteria</taxon>
        <taxon>Bacillati</taxon>
        <taxon>Cyanobacteriota</taxon>
        <taxon>Cyanophyceae</taxon>
        <taxon>Oscillatoriophycideae</taxon>
        <taxon>Oscillatoriales</taxon>
        <taxon>Oscillatoriaceae</taxon>
        <taxon>Phormidium</taxon>
    </lineage>
</organism>
<gene>
    <name evidence="1" type="ORF">Osc7112_0469</name>
</gene>
<dbReference type="EMBL" id="CP003614">
    <property type="protein sequence ID" value="AFZ05076.1"/>
    <property type="molecule type" value="Genomic_DNA"/>
</dbReference>
<evidence type="ECO:0000313" key="1">
    <source>
        <dbReference type="EMBL" id="AFZ05076.1"/>
    </source>
</evidence>
<dbReference type="KEGG" id="oni:Osc7112_0469"/>
<name>K9VB67_9CYAN</name>
<dbReference type="STRING" id="179408.Osc7112_0469"/>
<dbReference type="AlphaFoldDB" id="K9VB67"/>
<sequence length="125" mass="14649">MRCSRVKFYAQYQIVAFLTTLGPRRAEILVSFSPLNKYSFLYLPEMVLSSSFRLIAESCSRVPHGTIQNPKYWFLWYLLLEVFTRASFSAPKPITSVFKVRCLQATGFLMWLNTLATLQYYHDQE</sequence>
<proteinExistence type="predicted"/>